<dbReference type="EC" id="2.7.13.3" evidence="2"/>
<dbReference type="PROSITE" id="PS51257">
    <property type="entry name" value="PROKAR_LIPOPROTEIN"/>
    <property type="match status" value="1"/>
</dbReference>
<dbReference type="KEGG" id="psel:GM415_05160"/>
<accession>A0A6I6JGA2</accession>
<dbReference type="SUPFAM" id="SSF52172">
    <property type="entry name" value="CheY-like"/>
    <property type="match status" value="1"/>
</dbReference>
<keyword evidence="4" id="KW-0808">Transferase</keyword>
<dbReference type="InterPro" id="IPR013655">
    <property type="entry name" value="PAS_fold_3"/>
</dbReference>
<comment type="subunit">
    <text evidence="9">At low DSF concentrations, interacts with RpfF.</text>
</comment>
<feature type="signal peptide" evidence="13">
    <location>
        <begin position="1"/>
        <end position="33"/>
    </location>
</feature>
<dbReference type="GO" id="GO:0000155">
    <property type="term" value="F:phosphorelay sensor kinase activity"/>
    <property type="evidence" value="ECO:0007669"/>
    <property type="project" value="InterPro"/>
</dbReference>
<dbReference type="SUPFAM" id="SSF55874">
    <property type="entry name" value="ATPase domain of HSP90 chaperone/DNA topoisomerase II/histidine kinase"/>
    <property type="match status" value="1"/>
</dbReference>
<dbReference type="InterPro" id="IPR005467">
    <property type="entry name" value="His_kinase_dom"/>
</dbReference>
<dbReference type="InterPro" id="IPR013767">
    <property type="entry name" value="PAS_fold"/>
</dbReference>
<keyword evidence="6" id="KW-0418">Kinase</keyword>
<feature type="domain" description="Response regulatory" evidence="15">
    <location>
        <begin position="921"/>
        <end position="1042"/>
    </location>
</feature>
<evidence type="ECO:0000256" key="6">
    <source>
        <dbReference type="ARBA" id="ARBA00022777"/>
    </source>
</evidence>
<dbReference type="FunFam" id="1.10.287.130:FF:000002">
    <property type="entry name" value="Two-component osmosensing histidine kinase"/>
    <property type="match status" value="1"/>
</dbReference>
<comment type="catalytic activity">
    <reaction evidence="1">
        <text>ATP + protein L-histidine = ADP + protein N-phospho-L-histidine.</text>
        <dbReference type="EC" id="2.7.13.3"/>
    </reaction>
</comment>
<dbReference type="AlphaFoldDB" id="A0A6I6JGA2"/>
<dbReference type="InterPro" id="IPR001789">
    <property type="entry name" value="Sig_transdc_resp-reg_receiver"/>
</dbReference>
<evidence type="ECO:0000256" key="10">
    <source>
        <dbReference type="ARBA" id="ARBA00068150"/>
    </source>
</evidence>
<dbReference type="GO" id="GO:0005524">
    <property type="term" value="F:ATP binding"/>
    <property type="evidence" value="ECO:0007669"/>
    <property type="project" value="UniProtKB-KW"/>
</dbReference>
<dbReference type="Proteomes" id="UP000428328">
    <property type="component" value="Chromosome"/>
</dbReference>
<dbReference type="SMART" id="SM00091">
    <property type="entry name" value="PAS"/>
    <property type="match status" value="2"/>
</dbReference>
<feature type="chain" id="PRO_5026138584" description="Sensory/regulatory protein RpfC" evidence="13">
    <location>
        <begin position="34"/>
        <end position="1182"/>
    </location>
</feature>
<dbReference type="SUPFAM" id="SSF47226">
    <property type="entry name" value="Histidine-containing phosphotransfer domain, HPT domain"/>
    <property type="match status" value="1"/>
</dbReference>
<evidence type="ECO:0000259" key="14">
    <source>
        <dbReference type="PROSITE" id="PS50109"/>
    </source>
</evidence>
<dbReference type="FunFam" id="3.30.565.10:FF:000010">
    <property type="entry name" value="Sensor histidine kinase RcsC"/>
    <property type="match status" value="1"/>
</dbReference>
<evidence type="ECO:0000256" key="5">
    <source>
        <dbReference type="ARBA" id="ARBA00022741"/>
    </source>
</evidence>
<evidence type="ECO:0000256" key="2">
    <source>
        <dbReference type="ARBA" id="ARBA00012438"/>
    </source>
</evidence>
<dbReference type="InterPro" id="IPR000014">
    <property type="entry name" value="PAS"/>
</dbReference>
<dbReference type="GO" id="GO:0006355">
    <property type="term" value="P:regulation of DNA-templated transcription"/>
    <property type="evidence" value="ECO:0007669"/>
    <property type="project" value="InterPro"/>
</dbReference>
<evidence type="ECO:0000313" key="18">
    <source>
        <dbReference type="Proteomes" id="UP000428328"/>
    </source>
</evidence>
<dbReference type="NCBIfam" id="TIGR00229">
    <property type="entry name" value="sensory_box"/>
    <property type="match status" value="2"/>
</dbReference>
<dbReference type="SMART" id="SM00388">
    <property type="entry name" value="HisKA"/>
    <property type="match status" value="1"/>
</dbReference>
<dbReference type="SMART" id="SM00448">
    <property type="entry name" value="REC"/>
    <property type="match status" value="1"/>
</dbReference>
<dbReference type="Pfam" id="PF00072">
    <property type="entry name" value="Response_reg"/>
    <property type="match status" value="1"/>
</dbReference>
<keyword evidence="7" id="KW-0067">ATP-binding</keyword>
<evidence type="ECO:0000259" key="16">
    <source>
        <dbReference type="PROSITE" id="PS50112"/>
    </source>
</evidence>
<evidence type="ECO:0000256" key="4">
    <source>
        <dbReference type="ARBA" id="ARBA00022679"/>
    </source>
</evidence>
<evidence type="ECO:0000256" key="11">
    <source>
        <dbReference type="PROSITE-ProRule" id="PRU00169"/>
    </source>
</evidence>
<dbReference type="Pfam" id="PF08447">
    <property type="entry name" value="PAS_3"/>
    <property type="match status" value="1"/>
</dbReference>
<protein>
    <recommendedName>
        <fullName evidence="10">Sensory/regulatory protein RpfC</fullName>
        <ecNumber evidence="2">2.7.13.3</ecNumber>
    </recommendedName>
</protein>
<evidence type="ECO:0000259" key="15">
    <source>
        <dbReference type="PROSITE" id="PS50110"/>
    </source>
</evidence>
<dbReference type="InterPro" id="IPR011006">
    <property type="entry name" value="CheY-like_superfamily"/>
</dbReference>
<evidence type="ECO:0000313" key="17">
    <source>
        <dbReference type="EMBL" id="QGY39533.1"/>
    </source>
</evidence>
<reference evidence="17 18" key="1">
    <citation type="submission" date="2019-11" db="EMBL/GenBank/DDBJ databases">
        <authorList>
            <person name="Zheng R.K."/>
            <person name="Sun C.M."/>
        </authorList>
    </citation>
    <scope>NUCLEOTIDE SEQUENCE [LARGE SCALE GENOMIC DNA]</scope>
    <source>
        <strain evidence="17 18">SRB007</strain>
    </source>
</reference>
<dbReference type="InterPro" id="IPR003661">
    <property type="entry name" value="HisK_dim/P_dom"/>
</dbReference>
<dbReference type="Gene3D" id="1.10.287.130">
    <property type="match status" value="1"/>
</dbReference>
<dbReference type="CDD" id="cd17546">
    <property type="entry name" value="REC_hyHK_CKI1_RcsC-like"/>
    <property type="match status" value="1"/>
</dbReference>
<dbReference type="InterPro" id="IPR004358">
    <property type="entry name" value="Sig_transdc_His_kin-like_C"/>
</dbReference>
<dbReference type="InterPro" id="IPR036097">
    <property type="entry name" value="HisK_dim/P_sf"/>
</dbReference>
<dbReference type="InterPro" id="IPR036641">
    <property type="entry name" value="HPT_dom_sf"/>
</dbReference>
<dbReference type="PANTHER" id="PTHR45339">
    <property type="entry name" value="HYBRID SIGNAL TRANSDUCTION HISTIDINE KINASE J"/>
    <property type="match status" value="1"/>
</dbReference>
<dbReference type="Gene3D" id="3.30.450.20">
    <property type="entry name" value="PAS domain"/>
    <property type="match status" value="2"/>
</dbReference>
<dbReference type="SUPFAM" id="SSF55785">
    <property type="entry name" value="PYP-like sensor domain (PAS domain)"/>
    <property type="match status" value="2"/>
</dbReference>
<keyword evidence="13" id="KW-0732">Signal</keyword>
<dbReference type="CDD" id="cd00130">
    <property type="entry name" value="PAS"/>
    <property type="match status" value="2"/>
</dbReference>
<keyword evidence="5" id="KW-0547">Nucleotide-binding</keyword>
<dbReference type="Gene3D" id="3.30.565.10">
    <property type="entry name" value="Histidine kinase-like ATPase, C-terminal domain"/>
    <property type="match status" value="1"/>
</dbReference>
<dbReference type="Pfam" id="PF02518">
    <property type="entry name" value="HATPase_c"/>
    <property type="match status" value="1"/>
</dbReference>
<dbReference type="PANTHER" id="PTHR45339:SF5">
    <property type="entry name" value="HISTIDINE KINASE"/>
    <property type="match status" value="1"/>
</dbReference>
<feature type="domain" description="Histidine kinase" evidence="14">
    <location>
        <begin position="674"/>
        <end position="898"/>
    </location>
</feature>
<name>A0A6I6JGA2_9BACT</name>
<dbReference type="EMBL" id="CP046400">
    <property type="protein sequence ID" value="QGY39533.1"/>
    <property type="molecule type" value="Genomic_DNA"/>
</dbReference>
<dbReference type="CDD" id="cd16922">
    <property type="entry name" value="HATPase_EvgS-ArcB-TorS-like"/>
    <property type="match status" value="1"/>
</dbReference>
<proteinExistence type="predicted"/>
<feature type="domain" description="PAS" evidence="16">
    <location>
        <begin position="406"/>
        <end position="448"/>
    </location>
</feature>
<dbReference type="CDD" id="cd00082">
    <property type="entry name" value="HisKA"/>
    <property type="match status" value="1"/>
</dbReference>
<evidence type="ECO:0000256" key="13">
    <source>
        <dbReference type="SAM" id="SignalP"/>
    </source>
</evidence>
<dbReference type="RefSeq" id="WP_158946759.1">
    <property type="nucleotide sequence ID" value="NZ_CP046400.1"/>
</dbReference>
<dbReference type="PRINTS" id="PR00344">
    <property type="entry name" value="BCTRLSENSOR"/>
</dbReference>
<sequence>MNRYQDLGANGRFWAAVFLLVIFVAAACSPAHGAQDHKQILLLNSYHQDFIWNESISRGLFEVLRPKEMGINLHVENMDTKRVTFDKHYAEQLRDVYAHKYRDVKLDLIMLADNNAFDFMRSYHEELFPGVPVVFCGINFYRPEMIRDHPLFTGVAENVDAKGTLWWALKIHPDTKQVYVINDHSPTGKAITRTIKEQLQDFAPGVSIRYSANIPLPDLYREVKGLPEDSLVLFGVYHRDNLGHFHDVGEVVNAVSKATAVPVYGLVDIDLGHGIVGGMLSSGHFQGQAMAQIALHVLAGNKPKDIPVITEGLSRPMFDYRELKRHNIDLSALPEESEIINRPPSIYNQDMKYIWMGVAFTVIQMVIILVLMANRARRRQAEKELRSAHQLLEERVRDRTSELKESEEAMRTIFDASHDAIFIHGVGGNILDANERMLGMYGLTRKELSEISIAKDLSSRNNAVYRLSSLWRSVVNGEPQYFEWKARRPHDGSEFDAEIYLNRIVYRGQEAILANVRDITVRKESENRIRQSLSKFEAILENSLMGIAMSRGRRFSTINRRGAEIFGYSPGELIGNKLSMILSTEVEEEAFVRHARDTLSKRGEFNTEQAFRNKQGDKIWCRMYGKAVDPGSLGKGVIWAWDDITDHRRNQEDLVRTREDAEAANRAKSEFLAAMSHEIRTPMNAIVGMTDILLQTDLNSDQRDYLRTVMDSAQHLLSIINDILDLSKIEARKLVLDRTDFDLPFHVRTTIKGLEVQGRQKDLDMVLEIDKGLHTCVKGDPLSLRQVLMNLVGNAIKFTHRGTIAIRVKPAPDAPSRDPEDPRTIGILFEVEDTGIGIPEEFMDSIFQSFSQTTRAFGGTGLGLAICKQLIALMGGDINVTSKVGRGSVFSFVVRFEPGFSCPLPVAPRAAVPEAPTRPIHLLVAEDNDVNVMVTTLRLEEMGYSYSVAANGLEVLDLLKRERFDLVLMDIEMPVLDGISTTKAIRLANPGHPIPNPSIPIVGVTAHALKEFREKSIDAGMNDYVSKPVDFNELALIINRLVGATPEHAAPVQPAVPRSAPAGSIRPEPPPEGEELPVWSPDKAMQDLGADESLFADFTATARTELALIMTEIGQALDAGDPMSAAKLARTAKSICSAVGAHAAALTAADLESACREKKGTEIYRTRLGEEVEELLIMMRSL</sequence>
<dbReference type="SMART" id="SM00387">
    <property type="entry name" value="HATPase_c"/>
    <property type="match status" value="1"/>
</dbReference>
<dbReference type="PROSITE" id="PS50112">
    <property type="entry name" value="PAS"/>
    <property type="match status" value="1"/>
</dbReference>
<evidence type="ECO:0000256" key="9">
    <source>
        <dbReference type="ARBA" id="ARBA00064003"/>
    </source>
</evidence>
<evidence type="ECO:0000256" key="3">
    <source>
        <dbReference type="ARBA" id="ARBA00022553"/>
    </source>
</evidence>
<dbReference type="GO" id="GO:0005886">
    <property type="term" value="C:plasma membrane"/>
    <property type="evidence" value="ECO:0007669"/>
    <property type="project" value="UniProtKB-SubCell"/>
</dbReference>
<evidence type="ECO:0000256" key="12">
    <source>
        <dbReference type="SAM" id="MobiDB-lite"/>
    </source>
</evidence>
<dbReference type="Pfam" id="PF00989">
    <property type="entry name" value="PAS"/>
    <property type="match status" value="1"/>
</dbReference>
<dbReference type="InterPro" id="IPR036890">
    <property type="entry name" value="HATPase_C_sf"/>
</dbReference>
<dbReference type="PROSITE" id="PS50110">
    <property type="entry name" value="RESPONSE_REGULATORY"/>
    <property type="match status" value="1"/>
</dbReference>
<keyword evidence="3 11" id="KW-0597">Phosphoprotein</keyword>
<organism evidence="17 18">
    <name type="scientific">Pseudodesulfovibrio cashew</name>
    <dbReference type="NCBI Taxonomy" id="2678688"/>
    <lineage>
        <taxon>Bacteria</taxon>
        <taxon>Pseudomonadati</taxon>
        <taxon>Thermodesulfobacteriota</taxon>
        <taxon>Desulfovibrionia</taxon>
        <taxon>Desulfovibrionales</taxon>
        <taxon>Desulfovibrionaceae</taxon>
    </lineage>
</organism>
<keyword evidence="8" id="KW-0902">Two-component regulatory system</keyword>
<feature type="region of interest" description="Disordered" evidence="12">
    <location>
        <begin position="1052"/>
        <end position="1075"/>
    </location>
</feature>
<dbReference type="Gene3D" id="3.40.50.2300">
    <property type="match status" value="3"/>
</dbReference>
<keyword evidence="18" id="KW-1185">Reference proteome</keyword>
<dbReference type="PROSITE" id="PS50109">
    <property type="entry name" value="HIS_KIN"/>
    <property type="match status" value="1"/>
</dbReference>
<evidence type="ECO:0000256" key="7">
    <source>
        <dbReference type="ARBA" id="ARBA00022840"/>
    </source>
</evidence>
<dbReference type="InterPro" id="IPR003594">
    <property type="entry name" value="HATPase_dom"/>
</dbReference>
<evidence type="ECO:0000256" key="8">
    <source>
        <dbReference type="ARBA" id="ARBA00023012"/>
    </source>
</evidence>
<dbReference type="Gene3D" id="1.20.120.160">
    <property type="entry name" value="HPT domain"/>
    <property type="match status" value="1"/>
</dbReference>
<dbReference type="InterPro" id="IPR035965">
    <property type="entry name" value="PAS-like_dom_sf"/>
</dbReference>
<gene>
    <name evidence="17" type="ORF">GM415_05160</name>
</gene>
<dbReference type="Pfam" id="PF00512">
    <property type="entry name" value="HisKA"/>
    <property type="match status" value="1"/>
</dbReference>
<evidence type="ECO:0000256" key="1">
    <source>
        <dbReference type="ARBA" id="ARBA00000085"/>
    </source>
</evidence>
<feature type="modified residue" description="4-aspartylphosphate" evidence="11">
    <location>
        <position position="970"/>
    </location>
</feature>
<dbReference type="SUPFAM" id="SSF47384">
    <property type="entry name" value="Homodimeric domain of signal transducing histidine kinase"/>
    <property type="match status" value="1"/>
</dbReference>